<dbReference type="PANTHER" id="PTHR42877:SF4">
    <property type="entry name" value="FAD_NAD(P)-BINDING DOMAIN-CONTAINING PROTEIN-RELATED"/>
    <property type="match status" value="1"/>
</dbReference>
<keyword evidence="3" id="KW-0274">FAD</keyword>
<dbReference type="HOGENOM" id="CLU_006937_7_0_1"/>
<evidence type="ECO:0000313" key="6">
    <source>
        <dbReference type="EMBL" id="KDR68642.1"/>
    </source>
</evidence>
<keyword evidence="5" id="KW-1133">Transmembrane helix</keyword>
<evidence type="ECO:0000313" key="7">
    <source>
        <dbReference type="Proteomes" id="UP000027222"/>
    </source>
</evidence>
<protein>
    <recommendedName>
        <fullName evidence="8">Monooxygenase</fullName>
    </recommendedName>
</protein>
<proteinExistence type="inferred from homology"/>
<evidence type="ECO:0000256" key="4">
    <source>
        <dbReference type="ARBA" id="ARBA00023002"/>
    </source>
</evidence>
<dbReference type="OrthoDB" id="74360at2759"/>
<dbReference type="GO" id="GO:0004499">
    <property type="term" value="F:N,N-dimethylaniline monooxygenase activity"/>
    <property type="evidence" value="ECO:0007669"/>
    <property type="project" value="InterPro"/>
</dbReference>
<evidence type="ECO:0000256" key="1">
    <source>
        <dbReference type="ARBA" id="ARBA00010139"/>
    </source>
</evidence>
<reference evidence="7" key="1">
    <citation type="journal article" date="2014" name="Proc. Natl. Acad. Sci. U.S.A.">
        <title>Extensive sampling of basidiomycete genomes demonstrates inadequacy of the white-rot/brown-rot paradigm for wood decay fungi.</title>
        <authorList>
            <person name="Riley R."/>
            <person name="Salamov A.A."/>
            <person name="Brown D.W."/>
            <person name="Nagy L.G."/>
            <person name="Floudas D."/>
            <person name="Held B.W."/>
            <person name="Levasseur A."/>
            <person name="Lombard V."/>
            <person name="Morin E."/>
            <person name="Otillar R."/>
            <person name="Lindquist E.A."/>
            <person name="Sun H."/>
            <person name="LaButti K.M."/>
            <person name="Schmutz J."/>
            <person name="Jabbour D."/>
            <person name="Luo H."/>
            <person name="Baker S.E."/>
            <person name="Pisabarro A.G."/>
            <person name="Walton J.D."/>
            <person name="Blanchette R.A."/>
            <person name="Henrissat B."/>
            <person name="Martin F."/>
            <person name="Cullen D."/>
            <person name="Hibbett D.S."/>
            <person name="Grigoriev I.V."/>
        </authorList>
    </citation>
    <scope>NUCLEOTIDE SEQUENCE [LARGE SCALE GENOMIC DNA]</scope>
    <source>
        <strain evidence="7">CBS 339.88</strain>
    </source>
</reference>
<feature type="transmembrane region" description="Helical" evidence="5">
    <location>
        <begin position="516"/>
        <end position="537"/>
    </location>
</feature>
<keyword evidence="5" id="KW-0812">Transmembrane</keyword>
<dbReference type="SUPFAM" id="SSF51905">
    <property type="entry name" value="FAD/NAD(P)-binding domain"/>
    <property type="match status" value="2"/>
</dbReference>
<dbReference type="Gene3D" id="3.50.50.60">
    <property type="entry name" value="FAD/NAD(P)-binding domain"/>
    <property type="match status" value="2"/>
</dbReference>
<dbReference type="InterPro" id="IPR036188">
    <property type="entry name" value="FAD/NAD-bd_sf"/>
</dbReference>
<dbReference type="EMBL" id="KL142407">
    <property type="protein sequence ID" value="KDR68642.1"/>
    <property type="molecule type" value="Genomic_DNA"/>
</dbReference>
<dbReference type="GO" id="GO:0050661">
    <property type="term" value="F:NADP binding"/>
    <property type="evidence" value="ECO:0007669"/>
    <property type="project" value="InterPro"/>
</dbReference>
<dbReference type="Pfam" id="PF00743">
    <property type="entry name" value="FMO-like"/>
    <property type="match status" value="1"/>
</dbReference>
<dbReference type="InterPro" id="IPR051209">
    <property type="entry name" value="FAD-bind_Monooxygenase_sf"/>
</dbReference>
<evidence type="ECO:0000256" key="3">
    <source>
        <dbReference type="ARBA" id="ARBA00022827"/>
    </source>
</evidence>
<gene>
    <name evidence="6" type="ORF">GALMADRAFT_78425</name>
</gene>
<dbReference type="PANTHER" id="PTHR42877">
    <property type="entry name" value="L-ORNITHINE N(5)-MONOOXYGENASE-RELATED"/>
    <property type="match status" value="1"/>
</dbReference>
<dbReference type="AlphaFoldDB" id="A0A067SF52"/>
<evidence type="ECO:0008006" key="8">
    <source>
        <dbReference type="Google" id="ProtNLM"/>
    </source>
</evidence>
<dbReference type="STRING" id="685588.A0A067SF52"/>
<dbReference type="InterPro" id="IPR020946">
    <property type="entry name" value="Flavin_mOase-like"/>
</dbReference>
<dbReference type="Proteomes" id="UP000027222">
    <property type="component" value="Unassembled WGS sequence"/>
</dbReference>
<keyword evidence="4" id="KW-0560">Oxidoreductase</keyword>
<keyword evidence="5" id="KW-0472">Membrane</keyword>
<organism evidence="6 7">
    <name type="scientific">Galerina marginata (strain CBS 339.88)</name>
    <dbReference type="NCBI Taxonomy" id="685588"/>
    <lineage>
        <taxon>Eukaryota</taxon>
        <taxon>Fungi</taxon>
        <taxon>Dikarya</taxon>
        <taxon>Basidiomycota</taxon>
        <taxon>Agaricomycotina</taxon>
        <taxon>Agaricomycetes</taxon>
        <taxon>Agaricomycetidae</taxon>
        <taxon>Agaricales</taxon>
        <taxon>Agaricineae</taxon>
        <taxon>Strophariaceae</taxon>
        <taxon>Galerina</taxon>
    </lineage>
</organism>
<accession>A0A067SF52</accession>
<evidence type="ECO:0000256" key="5">
    <source>
        <dbReference type="SAM" id="Phobius"/>
    </source>
</evidence>
<evidence type="ECO:0000256" key="2">
    <source>
        <dbReference type="ARBA" id="ARBA00022630"/>
    </source>
</evidence>
<comment type="similarity">
    <text evidence="1">Belongs to the FAD-binding monooxygenase family.</text>
</comment>
<sequence>MSRAVLVHLHGAHPLLRNRFGGIAAAIALKNRGVENFTIFEKASDVGGTWRDNVYPGCTSDISIHYYSLSTDLKHDWDRTVAYQPTILTYIQALVKKYNLASHLVFNSKVISADWDSLSQSYTITIEDTSSGSQDTHSATIVISAHGPLHIPRYPDIPGLKDFQGRIMHSAQWDKGFDLRGKRVAVIGNGSSGTQIVSRIAYTEGVELTQFIRTKNWMLPAMSRNILPGWQWAFKYIPLLQRFYRYTIFWISEFNFLMMFKSTIMRKPLMMVAKNLYLTQAPKEYHRLLVPSFPVGCRRVVFEDRYLPSLHLPNVSLKDGTEIASIASDGIVTGEKAPFDVIICATGFTTDTFPFPVRGVDSTIQEFYTKSDGPNAYLGTTVPGFPNYFQTLSGPNTATGYTSVLFFIENQLGYIMQLIKPVLERRALSVDVTPEANDSYNKKLQTMFKDSVFTFCGSWYRVRGTGRNVMVFPGSAITFWWWCRKVTWSHYKVVGADGAQVSSLAKMGSAPRSANMAYAMVPFIVVALGYLLMALQLQTN</sequence>
<name>A0A067SF52_GALM3</name>
<dbReference type="GO" id="GO:0050660">
    <property type="term" value="F:flavin adenine dinucleotide binding"/>
    <property type="evidence" value="ECO:0007669"/>
    <property type="project" value="InterPro"/>
</dbReference>
<keyword evidence="2" id="KW-0285">Flavoprotein</keyword>
<keyword evidence="7" id="KW-1185">Reference proteome</keyword>